<keyword evidence="1" id="KW-1133">Transmembrane helix</keyword>
<keyword evidence="1" id="KW-0472">Membrane</keyword>
<reference evidence="2 3" key="1">
    <citation type="journal article" date="2018" name="Sci. Rep.">
        <title>Genomic signatures of local adaptation to the degree of environmental predictability in rotifers.</title>
        <authorList>
            <person name="Franch-Gras L."/>
            <person name="Hahn C."/>
            <person name="Garcia-Roger E.M."/>
            <person name="Carmona M.J."/>
            <person name="Serra M."/>
            <person name="Gomez A."/>
        </authorList>
    </citation>
    <scope>NUCLEOTIDE SEQUENCE [LARGE SCALE GENOMIC DNA]</scope>
    <source>
        <strain evidence="2">HYR1</strain>
    </source>
</reference>
<comment type="caution">
    <text evidence="2">The sequence shown here is derived from an EMBL/GenBank/DDBJ whole genome shotgun (WGS) entry which is preliminary data.</text>
</comment>
<sequence>MIAEIVCQLPRRKSFQALEDSDPSKMFPQHENFRLKLYLIELAEHLMLAFLIDCFLFKINIPLFRQRIVKPKRIINGNSNNETDYKKKFMDK</sequence>
<dbReference type="EMBL" id="REGN01002489">
    <property type="protein sequence ID" value="RNA27819.1"/>
    <property type="molecule type" value="Genomic_DNA"/>
</dbReference>
<proteinExistence type="predicted"/>
<evidence type="ECO:0000256" key="1">
    <source>
        <dbReference type="SAM" id="Phobius"/>
    </source>
</evidence>
<accession>A0A3M7RWJ7</accession>
<feature type="transmembrane region" description="Helical" evidence="1">
    <location>
        <begin position="45"/>
        <end position="64"/>
    </location>
</feature>
<organism evidence="2 3">
    <name type="scientific">Brachionus plicatilis</name>
    <name type="common">Marine rotifer</name>
    <name type="synonym">Brachionus muelleri</name>
    <dbReference type="NCBI Taxonomy" id="10195"/>
    <lineage>
        <taxon>Eukaryota</taxon>
        <taxon>Metazoa</taxon>
        <taxon>Spiralia</taxon>
        <taxon>Gnathifera</taxon>
        <taxon>Rotifera</taxon>
        <taxon>Eurotatoria</taxon>
        <taxon>Monogononta</taxon>
        <taxon>Pseudotrocha</taxon>
        <taxon>Ploima</taxon>
        <taxon>Brachionidae</taxon>
        <taxon>Brachionus</taxon>
    </lineage>
</organism>
<evidence type="ECO:0000313" key="2">
    <source>
        <dbReference type="EMBL" id="RNA27819.1"/>
    </source>
</evidence>
<dbReference type="Proteomes" id="UP000276133">
    <property type="component" value="Unassembled WGS sequence"/>
</dbReference>
<protein>
    <submittedName>
        <fullName evidence="2">Uncharacterized protein</fullName>
    </submittedName>
</protein>
<keyword evidence="3" id="KW-1185">Reference proteome</keyword>
<evidence type="ECO:0000313" key="3">
    <source>
        <dbReference type="Proteomes" id="UP000276133"/>
    </source>
</evidence>
<name>A0A3M7RWJ7_BRAPC</name>
<dbReference type="AlphaFoldDB" id="A0A3M7RWJ7"/>
<keyword evidence="1" id="KW-0812">Transmembrane</keyword>
<gene>
    <name evidence="2" type="ORF">BpHYR1_044631</name>
</gene>